<feature type="compositionally biased region" description="Low complexity" evidence="5">
    <location>
        <begin position="342"/>
        <end position="354"/>
    </location>
</feature>
<dbReference type="PANTHER" id="PTHR33248">
    <property type="entry name" value="ZINC ION-BINDING PROTEIN"/>
    <property type="match status" value="1"/>
</dbReference>
<keyword evidence="8" id="KW-1185">Reference proteome</keyword>
<reference evidence="7" key="2">
    <citation type="journal article" date="2024" name="Plant">
        <title>Genomic evolution and insights into agronomic trait innovations of Sesamum species.</title>
        <authorList>
            <person name="Miao H."/>
            <person name="Wang L."/>
            <person name="Qu L."/>
            <person name="Liu H."/>
            <person name="Sun Y."/>
            <person name="Le M."/>
            <person name="Wang Q."/>
            <person name="Wei S."/>
            <person name="Zheng Y."/>
            <person name="Lin W."/>
            <person name="Duan Y."/>
            <person name="Cao H."/>
            <person name="Xiong S."/>
            <person name="Wang X."/>
            <person name="Wei L."/>
            <person name="Li C."/>
            <person name="Ma Q."/>
            <person name="Ju M."/>
            <person name="Zhao R."/>
            <person name="Li G."/>
            <person name="Mu C."/>
            <person name="Tian Q."/>
            <person name="Mei H."/>
            <person name="Zhang T."/>
            <person name="Gao T."/>
            <person name="Zhang H."/>
        </authorList>
    </citation>
    <scope>NUCLEOTIDE SEQUENCE</scope>
    <source>
        <strain evidence="7">K16</strain>
    </source>
</reference>
<dbReference type="Pfam" id="PF12776">
    <property type="entry name" value="Myb_DNA-bind_3"/>
    <property type="match status" value="1"/>
</dbReference>
<dbReference type="AlphaFoldDB" id="A0AAE2C7H0"/>
<dbReference type="PROSITE" id="PS51999">
    <property type="entry name" value="ZF_GRF"/>
    <property type="match status" value="1"/>
</dbReference>
<evidence type="ECO:0000256" key="3">
    <source>
        <dbReference type="ARBA" id="ARBA00022833"/>
    </source>
</evidence>
<dbReference type="Pfam" id="PF06839">
    <property type="entry name" value="Zn_ribbon_GRF"/>
    <property type="match status" value="1"/>
</dbReference>
<comment type="caution">
    <text evidence="7">The sequence shown here is derived from an EMBL/GenBank/DDBJ whole genome shotgun (WGS) entry which is preliminary data.</text>
</comment>
<dbReference type="EMBL" id="JACGWL010000001">
    <property type="protein sequence ID" value="KAK4411902.1"/>
    <property type="molecule type" value="Genomic_DNA"/>
</dbReference>
<evidence type="ECO:0000259" key="6">
    <source>
        <dbReference type="PROSITE" id="PS51999"/>
    </source>
</evidence>
<keyword evidence="2 4" id="KW-0863">Zinc-finger</keyword>
<evidence type="ECO:0000256" key="2">
    <source>
        <dbReference type="ARBA" id="ARBA00022771"/>
    </source>
</evidence>
<evidence type="ECO:0000256" key="5">
    <source>
        <dbReference type="SAM" id="MobiDB-lite"/>
    </source>
</evidence>
<feature type="region of interest" description="Disordered" evidence="5">
    <location>
        <begin position="323"/>
        <end position="364"/>
    </location>
</feature>
<gene>
    <name evidence="7" type="ORF">Sango_0263200</name>
</gene>
<reference evidence="7" key="1">
    <citation type="submission" date="2020-06" db="EMBL/GenBank/DDBJ databases">
        <authorList>
            <person name="Li T."/>
            <person name="Hu X."/>
            <person name="Zhang T."/>
            <person name="Song X."/>
            <person name="Zhang H."/>
            <person name="Dai N."/>
            <person name="Sheng W."/>
            <person name="Hou X."/>
            <person name="Wei L."/>
        </authorList>
    </citation>
    <scope>NUCLEOTIDE SEQUENCE</scope>
    <source>
        <strain evidence="7">K16</strain>
        <tissue evidence="7">Leaf</tissue>
    </source>
</reference>
<evidence type="ECO:0000256" key="4">
    <source>
        <dbReference type="PROSITE-ProRule" id="PRU01343"/>
    </source>
</evidence>
<dbReference type="InterPro" id="IPR010666">
    <property type="entry name" value="Znf_GRF"/>
</dbReference>
<evidence type="ECO:0000256" key="1">
    <source>
        <dbReference type="ARBA" id="ARBA00022723"/>
    </source>
</evidence>
<feature type="domain" description="GRF-type" evidence="6">
    <location>
        <begin position="37"/>
        <end position="78"/>
    </location>
</feature>
<accession>A0AAE2C7H0</accession>
<dbReference type="Proteomes" id="UP001289374">
    <property type="component" value="Unassembled WGS sequence"/>
</dbReference>
<protein>
    <recommendedName>
        <fullName evidence="6">GRF-type domain-containing protein</fullName>
    </recommendedName>
</protein>
<organism evidence="7 8">
    <name type="scientific">Sesamum angolense</name>
    <dbReference type="NCBI Taxonomy" id="2727404"/>
    <lineage>
        <taxon>Eukaryota</taxon>
        <taxon>Viridiplantae</taxon>
        <taxon>Streptophyta</taxon>
        <taxon>Embryophyta</taxon>
        <taxon>Tracheophyta</taxon>
        <taxon>Spermatophyta</taxon>
        <taxon>Magnoliopsida</taxon>
        <taxon>eudicotyledons</taxon>
        <taxon>Gunneridae</taxon>
        <taxon>Pentapetalae</taxon>
        <taxon>asterids</taxon>
        <taxon>lamiids</taxon>
        <taxon>Lamiales</taxon>
        <taxon>Pedaliaceae</taxon>
        <taxon>Sesamum</taxon>
    </lineage>
</organism>
<keyword evidence="1" id="KW-0479">Metal-binding</keyword>
<evidence type="ECO:0000313" key="8">
    <source>
        <dbReference type="Proteomes" id="UP001289374"/>
    </source>
</evidence>
<dbReference type="GO" id="GO:0008270">
    <property type="term" value="F:zinc ion binding"/>
    <property type="evidence" value="ECO:0007669"/>
    <property type="project" value="UniProtKB-KW"/>
</dbReference>
<name>A0AAE2C7H0_9LAMI</name>
<dbReference type="InterPro" id="IPR024752">
    <property type="entry name" value="Myb/SANT-like_dom"/>
</dbReference>
<keyword evidence="3" id="KW-0862">Zinc</keyword>
<sequence>MENGDLGNGGGTQSRWSTRLNYRNTASSSDSDIIHICTCGREVAVRTSWTSTNPGRRFRGCPGIEGKYCGSFQWVDPPTCRRSKEVIPGLLARMNQYESAVKRAKDRAELEFKRRRSYRWTRDMERTFVDALLEHARHGQFRADWENRHAVHCSLRSVNIAHGSRITATWAFSRVKKLQERHAIFNWLIHRPDVVWNHNLKFVTAVDGVWEEICREKKTARCYINAYEDLFEDLCVLFGEPVAHEQALPVQPLGSAAAAADPVGQSDGVLVEVGPAINNAENPLVIPPRVVNILSDNSDSSGEFWRVIKEYYVAASDPDSVLPLPGVPSCPANPTESPPKSPSGQSQGPASSSAFNATPLKKDS</sequence>
<proteinExistence type="predicted"/>
<evidence type="ECO:0000313" key="7">
    <source>
        <dbReference type="EMBL" id="KAK4411902.1"/>
    </source>
</evidence>